<dbReference type="Proteomes" id="UP001596200">
    <property type="component" value="Unassembled WGS sequence"/>
</dbReference>
<dbReference type="InterPro" id="IPR001387">
    <property type="entry name" value="Cro/C1-type_HTH"/>
</dbReference>
<name>A0ABW1GF15_9ACTN</name>
<evidence type="ECO:0000313" key="2">
    <source>
        <dbReference type="EMBL" id="MFC5912400.1"/>
    </source>
</evidence>
<accession>A0ABW1GF15</accession>
<evidence type="ECO:0000259" key="1">
    <source>
        <dbReference type="PROSITE" id="PS50943"/>
    </source>
</evidence>
<gene>
    <name evidence="2" type="ORF">ACFP1B_02945</name>
</gene>
<dbReference type="InterPro" id="IPR010982">
    <property type="entry name" value="Lambda_DNA-bd_dom_sf"/>
</dbReference>
<dbReference type="PROSITE" id="PS50943">
    <property type="entry name" value="HTH_CROC1"/>
    <property type="match status" value="1"/>
</dbReference>
<dbReference type="Pfam" id="PF13560">
    <property type="entry name" value="HTH_31"/>
    <property type="match status" value="1"/>
</dbReference>
<reference evidence="3" key="1">
    <citation type="journal article" date="2019" name="Int. J. Syst. Evol. Microbiol.">
        <title>The Global Catalogue of Microorganisms (GCM) 10K type strain sequencing project: providing services to taxonomists for standard genome sequencing and annotation.</title>
        <authorList>
            <consortium name="The Broad Institute Genomics Platform"/>
            <consortium name="The Broad Institute Genome Sequencing Center for Infectious Disease"/>
            <person name="Wu L."/>
            <person name="Ma J."/>
        </authorList>
    </citation>
    <scope>NUCLEOTIDE SEQUENCE [LARGE SCALE GENOMIC DNA]</scope>
    <source>
        <strain evidence="3">JCM 4147</strain>
    </source>
</reference>
<dbReference type="CDD" id="cd00093">
    <property type="entry name" value="HTH_XRE"/>
    <property type="match status" value="1"/>
</dbReference>
<dbReference type="Pfam" id="PF19054">
    <property type="entry name" value="DUF5753"/>
    <property type="match status" value="1"/>
</dbReference>
<sequence length="286" mass="31799">MAEREDTLVNRKELNPEASPQAAFGARLRRLREERGWTQDHVGALVGCTGRHISALETGRKSPTLPFSRRVDVALDTTNTADSFEREWRDIKHGNLLEGFPEYVGYEGRAAEIRLFECGVIPGPLQTCEYAQAMAASAVDRGVVTQEQADERVSFLIERQAALVRPLPPLVIAVLDESCIRRPVGGPAVMDAQLQRLIDFSAQPNTMLQIAPYSLGESRPLDRLVNLLTLQDRSVFAYVESQTQGQLDRELTSVLPLLRAYHQLQAVSLSQTASVDMIHQLRKGTP</sequence>
<dbReference type="EMBL" id="JBHSPU010000002">
    <property type="protein sequence ID" value="MFC5912400.1"/>
    <property type="molecule type" value="Genomic_DNA"/>
</dbReference>
<dbReference type="Gene3D" id="1.10.260.40">
    <property type="entry name" value="lambda repressor-like DNA-binding domains"/>
    <property type="match status" value="1"/>
</dbReference>
<keyword evidence="3" id="KW-1185">Reference proteome</keyword>
<protein>
    <submittedName>
        <fullName evidence="2">Helix-turn-helix transcriptional regulator</fullName>
    </submittedName>
</protein>
<dbReference type="RefSeq" id="WP_329920633.1">
    <property type="nucleotide sequence ID" value="NZ_BAAATU010000062.1"/>
</dbReference>
<comment type="caution">
    <text evidence="2">The sequence shown here is derived from an EMBL/GenBank/DDBJ whole genome shotgun (WGS) entry which is preliminary data.</text>
</comment>
<proteinExistence type="predicted"/>
<dbReference type="SMART" id="SM00530">
    <property type="entry name" value="HTH_XRE"/>
    <property type="match status" value="1"/>
</dbReference>
<organism evidence="2 3">
    <name type="scientific">Streptomyces pulveraceus</name>
    <dbReference type="NCBI Taxonomy" id="68258"/>
    <lineage>
        <taxon>Bacteria</taxon>
        <taxon>Bacillati</taxon>
        <taxon>Actinomycetota</taxon>
        <taxon>Actinomycetes</taxon>
        <taxon>Kitasatosporales</taxon>
        <taxon>Streptomycetaceae</taxon>
        <taxon>Streptomyces</taxon>
    </lineage>
</organism>
<dbReference type="SUPFAM" id="SSF47413">
    <property type="entry name" value="lambda repressor-like DNA-binding domains"/>
    <property type="match status" value="1"/>
</dbReference>
<dbReference type="InterPro" id="IPR043917">
    <property type="entry name" value="DUF5753"/>
</dbReference>
<feature type="domain" description="HTH cro/C1-type" evidence="1">
    <location>
        <begin position="28"/>
        <end position="84"/>
    </location>
</feature>
<evidence type="ECO:0000313" key="3">
    <source>
        <dbReference type="Proteomes" id="UP001596200"/>
    </source>
</evidence>